<accession>A0A915DKT4</accession>
<dbReference type="Proteomes" id="UP000887574">
    <property type="component" value="Unplaced"/>
</dbReference>
<evidence type="ECO:0000313" key="2">
    <source>
        <dbReference type="Proteomes" id="UP000887574"/>
    </source>
</evidence>
<protein>
    <submittedName>
        <fullName evidence="3">Uncharacterized protein</fullName>
    </submittedName>
</protein>
<reference evidence="3" key="1">
    <citation type="submission" date="2022-11" db="UniProtKB">
        <authorList>
            <consortium name="WormBaseParasite"/>
        </authorList>
    </citation>
    <scope>IDENTIFICATION</scope>
</reference>
<sequence>MDDMHLNEEQSAILQQYKEILNESDDDMARATLESLGWDLAKAIEASSVTDNCATTGSKTPGVVDLTGGEDAFPQYERMDTHDASVQIIDEPNHDHDLLFARLNAKVKMENEDPMKPNRGAAQADELSLDCYITSDSSNGLHRKTSGERVDSGSGSVCSLSNPAQASTSATADVVVIGGSSAGPSSMADKNSRKEKKRCKMSGSDNKEEVSVTFESEESDQDDVEDMDDSIVYLTDEDTKKEDSPNVSFNDQIP</sequence>
<name>A0A915DKT4_9BILA</name>
<feature type="compositionally biased region" description="Acidic residues" evidence="1">
    <location>
        <begin position="215"/>
        <end position="229"/>
    </location>
</feature>
<feature type="region of interest" description="Disordered" evidence="1">
    <location>
        <begin position="138"/>
        <end position="254"/>
    </location>
</feature>
<dbReference type="AlphaFoldDB" id="A0A915DKT4"/>
<evidence type="ECO:0000313" key="3">
    <source>
        <dbReference type="WBParaSite" id="jg21045"/>
    </source>
</evidence>
<feature type="compositionally biased region" description="Polar residues" evidence="1">
    <location>
        <begin position="153"/>
        <end position="171"/>
    </location>
</feature>
<keyword evidence="2" id="KW-1185">Reference proteome</keyword>
<proteinExistence type="predicted"/>
<evidence type="ECO:0000256" key="1">
    <source>
        <dbReference type="SAM" id="MobiDB-lite"/>
    </source>
</evidence>
<feature type="compositionally biased region" description="Polar residues" evidence="1">
    <location>
        <begin position="245"/>
        <end position="254"/>
    </location>
</feature>
<dbReference type="Gene3D" id="1.10.8.10">
    <property type="entry name" value="DNA helicase RuvA subunit, C-terminal domain"/>
    <property type="match status" value="1"/>
</dbReference>
<dbReference type="WBParaSite" id="jg21045">
    <property type="protein sequence ID" value="jg21045"/>
    <property type="gene ID" value="jg21045"/>
</dbReference>
<organism evidence="2 3">
    <name type="scientific">Ditylenchus dipsaci</name>
    <dbReference type="NCBI Taxonomy" id="166011"/>
    <lineage>
        <taxon>Eukaryota</taxon>
        <taxon>Metazoa</taxon>
        <taxon>Ecdysozoa</taxon>
        <taxon>Nematoda</taxon>
        <taxon>Chromadorea</taxon>
        <taxon>Rhabditida</taxon>
        <taxon>Tylenchina</taxon>
        <taxon>Tylenchomorpha</taxon>
        <taxon>Sphaerularioidea</taxon>
        <taxon>Anguinidae</taxon>
        <taxon>Anguininae</taxon>
        <taxon>Ditylenchus</taxon>
    </lineage>
</organism>